<dbReference type="GO" id="GO:0046872">
    <property type="term" value="F:metal ion binding"/>
    <property type="evidence" value="ECO:0007669"/>
    <property type="project" value="UniProtKB-KW"/>
</dbReference>
<reference evidence="3" key="1">
    <citation type="submission" date="2020-06" db="EMBL/GenBank/DDBJ databases">
        <title>Stable isotope informed genome-resolved metagenomics uncovers potential trophic interactions in rhizosphere soil.</title>
        <authorList>
            <person name="Starr E.P."/>
            <person name="Shi S."/>
            <person name="Blazewicz S.J."/>
            <person name="Koch B.J."/>
            <person name="Probst A.J."/>
            <person name="Hungate B.A."/>
            <person name="Pett-Ridge J."/>
            <person name="Firestone M.K."/>
            <person name="Banfield J.F."/>
        </authorList>
    </citation>
    <scope>NUCLEOTIDE SEQUENCE</scope>
    <source>
        <strain evidence="3">YM_69_17</strain>
    </source>
</reference>
<keyword evidence="2" id="KW-0479">Metal-binding</keyword>
<comment type="caution">
    <text evidence="3">The sequence shown here is derived from an EMBL/GenBank/DDBJ whole genome shotgun (WGS) entry which is preliminary data.</text>
</comment>
<gene>
    <name evidence="3" type="ORF">JF625_11655</name>
</gene>
<dbReference type="PANTHER" id="PTHR42796:SF7">
    <property type="entry name" value="2-DEHYDRO-3-DEOXY-D-ARABINONATE DEHYDRATASE"/>
    <property type="match status" value="1"/>
</dbReference>
<dbReference type="Proteomes" id="UP000700706">
    <property type="component" value="Unassembled WGS sequence"/>
</dbReference>
<organism evidence="3 4">
    <name type="scientific">Inquilinus limosus</name>
    <dbReference type="NCBI Taxonomy" id="171674"/>
    <lineage>
        <taxon>Bacteria</taxon>
        <taxon>Pseudomonadati</taxon>
        <taxon>Pseudomonadota</taxon>
        <taxon>Alphaproteobacteria</taxon>
        <taxon>Rhodospirillales</taxon>
        <taxon>Rhodospirillaceae</taxon>
        <taxon>Inquilinus</taxon>
    </lineage>
</organism>
<dbReference type="InterPro" id="IPR051121">
    <property type="entry name" value="FAH"/>
</dbReference>
<dbReference type="PANTHER" id="PTHR42796">
    <property type="entry name" value="FUMARYLACETOACETATE HYDROLASE DOMAIN-CONTAINING PROTEIN 2A-RELATED"/>
    <property type="match status" value="1"/>
</dbReference>
<evidence type="ECO:0000313" key="3">
    <source>
        <dbReference type="EMBL" id="MBW8725794.1"/>
    </source>
</evidence>
<dbReference type="SUPFAM" id="SSF56529">
    <property type="entry name" value="FAH"/>
    <property type="match status" value="1"/>
</dbReference>
<protein>
    <submittedName>
        <fullName evidence="3">Fumarylacetoacetate hydrolase family protein</fullName>
    </submittedName>
</protein>
<dbReference type="EMBL" id="JAEKLZ010000185">
    <property type="protein sequence ID" value="MBW8725794.1"/>
    <property type="molecule type" value="Genomic_DNA"/>
</dbReference>
<evidence type="ECO:0000313" key="4">
    <source>
        <dbReference type="Proteomes" id="UP000700706"/>
    </source>
</evidence>
<accession>A0A952FP70</accession>
<dbReference type="Gene3D" id="3.90.850.10">
    <property type="entry name" value="Fumarylacetoacetase-like, C-terminal domain"/>
    <property type="match status" value="1"/>
</dbReference>
<evidence type="ECO:0000256" key="1">
    <source>
        <dbReference type="ARBA" id="ARBA00010211"/>
    </source>
</evidence>
<comment type="similarity">
    <text evidence="1">Belongs to the FAH family.</text>
</comment>
<dbReference type="InterPro" id="IPR036663">
    <property type="entry name" value="Fumarylacetoacetase_C_sf"/>
</dbReference>
<evidence type="ECO:0000256" key="2">
    <source>
        <dbReference type="ARBA" id="ARBA00022723"/>
    </source>
</evidence>
<name>A0A952FP70_9PROT</name>
<proteinExistence type="inferred from homology"/>
<sequence length="373" mass="39134">MKDYISVAACLPTDADRATLVGRVWLPRVEGPAVVALRGGQVIDITRAVPTIADLISAADPAALAKADGAVIGSIADLLANADETSRDTSKPWPLAPIDLQAVKAAGVTFVASMLERVIEEQARGDATKADAIRQRIVSIIGDDLAAIKPGSADAQRIKDVLLSQNAWSQYLEVGIGPDAEIFTKSQPMSSVGLGAEIGILPISTWNNPEPEIVLVVAPSGKVVGATLGNDVNLRDLEGRSALLLGKAKDNNASSAIGPFIRLFDGGFGIDDIRKADLAMAVHGPEGYTLQGHMGPNHQYPDGAVLFLGTMFAPTDDRDAPGMGFTHKIGDIVTISTPTLGTLVNRVNHTDKIAPWTFGARALMASLTKRGLL</sequence>
<dbReference type="AlphaFoldDB" id="A0A952FP70"/>
<keyword evidence="3" id="KW-0378">Hydrolase</keyword>
<dbReference type="GO" id="GO:0016787">
    <property type="term" value="F:hydrolase activity"/>
    <property type="evidence" value="ECO:0007669"/>
    <property type="project" value="UniProtKB-KW"/>
</dbReference>